<reference evidence="3 4" key="2">
    <citation type="submission" date="2024-05" db="EMBL/GenBank/DDBJ databases">
        <authorList>
            <person name="Chen Y."/>
            <person name="Shah S."/>
            <person name="Dougan E. K."/>
            <person name="Thang M."/>
            <person name="Chan C."/>
        </authorList>
    </citation>
    <scope>NUCLEOTIDE SEQUENCE [LARGE SCALE GENOMIC DNA]</scope>
</reference>
<protein>
    <submittedName>
        <fullName evidence="3">Iron-binding zinc finger CDGSH type domain-containing protein</fullName>
    </submittedName>
</protein>
<accession>A0A9P1CD03</accession>
<keyword evidence="4" id="KW-1185">Reference proteome</keyword>
<evidence type="ECO:0000313" key="4">
    <source>
        <dbReference type="Proteomes" id="UP001152797"/>
    </source>
</evidence>
<dbReference type="AlphaFoldDB" id="A0A9P1CD03"/>
<feature type="region of interest" description="Disordered" evidence="1">
    <location>
        <begin position="1"/>
        <end position="57"/>
    </location>
</feature>
<sequence length="1135" mass="126429">MEECGFDAEELKNEVESALAGDKAAPAEGNVGNPEQSDGPPAAKKRRRGPRSEVQDVWKREEDARAAAKVFEPHLVLLPLGSHNKKVPYRCLICTSVKQPEGKVGECKQMTPGSVRHFMQQHVDSEGHERSLRSGGGCIQEHPRNSVPCEAIDLAHPMEGSILHVHKAEFGLWASFANLEASAKHEYWKDANTASWHVRSHSCKKTVEENQNKSRQVCDECFKLTKSKSIVRMPLRFAKKFHAAELLNAKVFEGDEVVETVMKAIKASNLYQRDKANMDQLLALGTGQLQQFVRTSFLSEHSISTEMQKWQHMVVKPCLRVNVAAIPEQFRRIAQQFEFLMASGVSDDDVARLKVASAAISGQLSDHPMIMGLALQCRRKLEKESRGITTMRGRRSNETPRELAMISDSGLQLALGACNPGLAREFGLSRAALRIRLDELERYGLPSPALALVFDGVMKSNFDLADQRFPRTPEMPKRRLVVAFDATYVTETLSQAEIASQKGLVGGSYNPVNPKNAFLSLEQVEDIDVSAVQKSSSMLEFLAWEPSAPKKTPISLLAVPIEVGFGGTHAEQRGSFYMADIVGRFMAESSGLVKALVCDSAGTHKIIRRSLHGQLSSEEEANIADVPWFGKLVHTEVPENCLPRFPMRIAHDGEEVVYGLPGVCHAVKNSGGQISSFLRTCYYGDYWADMAQSRSNGLPPSAFSRENSMSDKHQALLGNPWFLIDNPDCPMKDAMVPWASRGALLHHLVVALNAAPLLHRRMPLMERCQAQNSQLSCRSYFLASARQTLRMHKILSKQSPPNGAEHPLTELQFQACCKQAMCSAIQLVAKVSSMSEAALEKEYTNLCQQEGFQGLTDALFADDELPDGTQVDEEASKGKDQCFELVTSIQREKKFIDPDISLETAADELNLEDPETVHMKQMPDSEDLSNLFKPGIDETEADETSQDKGVSSLSSRNPCTLMEALDRARRESDHVFWNLLWRLSVHLRCSSGGMDVGWLPNGRNCRRAARTLNWHQWNERAIAIMNAEKETVQFRSRTSRLHKWRELVDKALADLELPMASPDVIRSGHIILFSLPCDSAQPQLELGMILTVWRGIKNPRPHSGDVQVASCVAFRAVQLAMENEERMKMLQNECS</sequence>
<comment type="caution">
    <text evidence="2">The sequence shown here is derived from an EMBL/GenBank/DDBJ whole genome shotgun (WGS) entry which is preliminary data.</text>
</comment>
<dbReference type="EMBL" id="CAMXCT030001351">
    <property type="protein sequence ID" value="CAL4776587.1"/>
    <property type="molecule type" value="Genomic_DNA"/>
</dbReference>
<evidence type="ECO:0000313" key="2">
    <source>
        <dbReference type="EMBL" id="CAI3989275.1"/>
    </source>
</evidence>
<name>A0A9P1CD03_9DINO</name>
<proteinExistence type="predicted"/>
<gene>
    <name evidence="2" type="ORF">C1SCF055_LOCUS16361</name>
</gene>
<dbReference type="EMBL" id="CAMXCT010001351">
    <property type="protein sequence ID" value="CAI3989275.1"/>
    <property type="molecule type" value="Genomic_DNA"/>
</dbReference>
<evidence type="ECO:0000256" key="1">
    <source>
        <dbReference type="SAM" id="MobiDB-lite"/>
    </source>
</evidence>
<evidence type="ECO:0000313" key="3">
    <source>
        <dbReference type="EMBL" id="CAL4776587.1"/>
    </source>
</evidence>
<reference evidence="2" key="1">
    <citation type="submission" date="2022-10" db="EMBL/GenBank/DDBJ databases">
        <authorList>
            <person name="Chen Y."/>
            <person name="Dougan E. K."/>
            <person name="Chan C."/>
            <person name="Rhodes N."/>
            <person name="Thang M."/>
        </authorList>
    </citation>
    <scope>NUCLEOTIDE SEQUENCE</scope>
</reference>
<dbReference type="EMBL" id="CAMXCT020001351">
    <property type="protein sequence ID" value="CAL1142650.1"/>
    <property type="molecule type" value="Genomic_DNA"/>
</dbReference>
<organism evidence="2">
    <name type="scientific">Cladocopium goreaui</name>
    <dbReference type="NCBI Taxonomy" id="2562237"/>
    <lineage>
        <taxon>Eukaryota</taxon>
        <taxon>Sar</taxon>
        <taxon>Alveolata</taxon>
        <taxon>Dinophyceae</taxon>
        <taxon>Suessiales</taxon>
        <taxon>Symbiodiniaceae</taxon>
        <taxon>Cladocopium</taxon>
    </lineage>
</organism>
<dbReference type="Proteomes" id="UP001152797">
    <property type="component" value="Unassembled WGS sequence"/>
</dbReference>